<feature type="region of interest" description="Disordered" evidence="1">
    <location>
        <begin position="1"/>
        <end position="29"/>
    </location>
</feature>
<dbReference type="Proteomes" id="UP001346869">
    <property type="component" value="Unassembled WGS sequence"/>
</dbReference>
<evidence type="ECO:0000313" key="3">
    <source>
        <dbReference type="Proteomes" id="UP001346869"/>
    </source>
</evidence>
<organism evidence="2 3">
    <name type="scientific">Eleginops maclovinus</name>
    <name type="common">Patagonian blennie</name>
    <name type="synonym">Eleginus maclovinus</name>
    <dbReference type="NCBI Taxonomy" id="56733"/>
    <lineage>
        <taxon>Eukaryota</taxon>
        <taxon>Metazoa</taxon>
        <taxon>Chordata</taxon>
        <taxon>Craniata</taxon>
        <taxon>Vertebrata</taxon>
        <taxon>Euteleostomi</taxon>
        <taxon>Actinopterygii</taxon>
        <taxon>Neopterygii</taxon>
        <taxon>Teleostei</taxon>
        <taxon>Neoteleostei</taxon>
        <taxon>Acanthomorphata</taxon>
        <taxon>Eupercaria</taxon>
        <taxon>Perciformes</taxon>
        <taxon>Notothenioidei</taxon>
        <taxon>Eleginopidae</taxon>
        <taxon>Eleginops</taxon>
    </lineage>
</organism>
<name>A0AAN8ARP6_ELEMC</name>
<dbReference type="AlphaFoldDB" id="A0AAN8ARP6"/>
<proteinExistence type="predicted"/>
<feature type="compositionally biased region" description="Polar residues" evidence="1">
    <location>
        <begin position="7"/>
        <end position="29"/>
    </location>
</feature>
<comment type="caution">
    <text evidence="2">The sequence shown here is derived from an EMBL/GenBank/DDBJ whole genome shotgun (WGS) entry which is preliminary data.</text>
</comment>
<reference evidence="2 3" key="2">
    <citation type="journal article" date="2023" name="Mol. Biol. Evol.">
        <title>Genomics of Secondarily Temperate Adaptation in the Only Non-Antarctic Icefish.</title>
        <authorList>
            <person name="Rivera-Colon A.G."/>
            <person name="Rayamajhi N."/>
            <person name="Minhas B.F."/>
            <person name="Madrigal G."/>
            <person name="Bilyk K.T."/>
            <person name="Yoon V."/>
            <person name="Hune M."/>
            <person name="Gregory S."/>
            <person name="Cheng C.H.C."/>
            <person name="Catchen J.M."/>
        </authorList>
    </citation>
    <scope>NUCLEOTIDE SEQUENCE [LARGE SCALE GENOMIC DNA]</scope>
    <source>
        <strain evidence="2">JMC-PN-2008</strain>
    </source>
</reference>
<evidence type="ECO:0000313" key="2">
    <source>
        <dbReference type="EMBL" id="KAK5864638.1"/>
    </source>
</evidence>
<sequence>MAWKIAVTSTAQSLSTHSNHCLSDGSTSTMAAPCAAEKYKERESRAVAGVVVHSAAELSLLWDPSHSAKIASYKS</sequence>
<reference evidence="2 3" key="1">
    <citation type="journal article" date="2023" name="Genes (Basel)">
        <title>Chromosome-Level Genome Assembly and Circadian Gene Repertoire of the Patagonia Blennie Eleginops maclovinus-The Closest Ancestral Proxy of Antarctic Cryonotothenioids.</title>
        <authorList>
            <person name="Cheng C.C."/>
            <person name="Rivera-Colon A.G."/>
            <person name="Minhas B.F."/>
            <person name="Wilson L."/>
            <person name="Rayamajhi N."/>
            <person name="Vargas-Chacoff L."/>
            <person name="Catchen J.M."/>
        </authorList>
    </citation>
    <scope>NUCLEOTIDE SEQUENCE [LARGE SCALE GENOMIC DNA]</scope>
    <source>
        <strain evidence="2">JMC-PN-2008</strain>
    </source>
</reference>
<keyword evidence="3" id="KW-1185">Reference proteome</keyword>
<accession>A0AAN8ARP6</accession>
<gene>
    <name evidence="2" type="ORF">PBY51_015867</name>
</gene>
<protein>
    <submittedName>
        <fullName evidence="2">Uncharacterized protein</fullName>
    </submittedName>
</protein>
<dbReference type="EMBL" id="JAUZQC010000010">
    <property type="protein sequence ID" value="KAK5864638.1"/>
    <property type="molecule type" value="Genomic_DNA"/>
</dbReference>
<evidence type="ECO:0000256" key="1">
    <source>
        <dbReference type="SAM" id="MobiDB-lite"/>
    </source>
</evidence>